<evidence type="ECO:0000313" key="1">
    <source>
        <dbReference type="EMBL" id="MBB4929157.1"/>
    </source>
</evidence>
<comment type="caution">
    <text evidence="1">The sequence shown here is derived from an EMBL/GenBank/DDBJ whole genome shotgun (WGS) entry which is preliminary data.</text>
</comment>
<sequence length="99" mass="10145">MNAIPNEPSPAGITALIAAAEALTARAAAPAARPSQPVTPEELSGVRTVVLRGRNPAQAAWGAHALSGCCGCEPGVLLADCDLWNDVLAAEDEDKDEEQ</sequence>
<protein>
    <submittedName>
        <fullName evidence="1">Uncharacterized protein</fullName>
    </submittedName>
</protein>
<gene>
    <name evidence="1" type="ORF">FHR34_008256</name>
</gene>
<dbReference type="Proteomes" id="UP000540506">
    <property type="component" value="Unassembled WGS sequence"/>
</dbReference>
<organism evidence="1 2">
    <name type="scientific">Kitasatospora kifunensis</name>
    <name type="common">Streptomyces kifunensis</name>
    <dbReference type="NCBI Taxonomy" id="58351"/>
    <lineage>
        <taxon>Bacteria</taxon>
        <taxon>Bacillati</taxon>
        <taxon>Actinomycetota</taxon>
        <taxon>Actinomycetes</taxon>
        <taxon>Kitasatosporales</taxon>
        <taxon>Streptomycetaceae</taxon>
        <taxon>Kitasatospora</taxon>
    </lineage>
</organism>
<accession>A0A7W7VZU1</accession>
<proteinExistence type="predicted"/>
<reference evidence="1 2" key="1">
    <citation type="submission" date="2020-08" db="EMBL/GenBank/DDBJ databases">
        <title>Sequencing the genomes of 1000 actinobacteria strains.</title>
        <authorList>
            <person name="Klenk H.-P."/>
        </authorList>
    </citation>
    <scope>NUCLEOTIDE SEQUENCE [LARGE SCALE GENOMIC DNA]</scope>
    <source>
        <strain evidence="1 2">DSM 41654</strain>
    </source>
</reference>
<keyword evidence="2" id="KW-1185">Reference proteome</keyword>
<evidence type="ECO:0000313" key="2">
    <source>
        <dbReference type="Proteomes" id="UP000540506"/>
    </source>
</evidence>
<dbReference type="AlphaFoldDB" id="A0A7W7VZU1"/>
<name>A0A7W7VZU1_KITKI</name>
<dbReference type="RefSeq" id="WP_184947290.1">
    <property type="nucleotide sequence ID" value="NZ_JACHJV010000004.1"/>
</dbReference>
<dbReference type="EMBL" id="JACHJV010000004">
    <property type="protein sequence ID" value="MBB4929157.1"/>
    <property type="molecule type" value="Genomic_DNA"/>
</dbReference>